<evidence type="ECO:0000313" key="3">
    <source>
        <dbReference type="Proteomes" id="UP000315295"/>
    </source>
</evidence>
<organism evidence="2 3">
    <name type="scientific">Malus baccata</name>
    <name type="common">Siberian crab apple</name>
    <name type="synonym">Pyrus baccata</name>
    <dbReference type="NCBI Taxonomy" id="106549"/>
    <lineage>
        <taxon>Eukaryota</taxon>
        <taxon>Viridiplantae</taxon>
        <taxon>Streptophyta</taxon>
        <taxon>Embryophyta</taxon>
        <taxon>Tracheophyta</taxon>
        <taxon>Spermatophyta</taxon>
        <taxon>Magnoliopsida</taxon>
        <taxon>eudicotyledons</taxon>
        <taxon>Gunneridae</taxon>
        <taxon>Pentapetalae</taxon>
        <taxon>rosids</taxon>
        <taxon>fabids</taxon>
        <taxon>Rosales</taxon>
        <taxon>Rosaceae</taxon>
        <taxon>Amygdaloideae</taxon>
        <taxon>Maleae</taxon>
        <taxon>Malus</taxon>
    </lineage>
</organism>
<gene>
    <name evidence="2" type="ORF">C1H46_027188</name>
</gene>
<feature type="compositionally biased region" description="Basic and acidic residues" evidence="1">
    <location>
        <begin position="1"/>
        <end position="13"/>
    </location>
</feature>
<accession>A0A540LLD4</accession>
<keyword evidence="3" id="KW-1185">Reference proteome</keyword>
<reference evidence="2 3" key="1">
    <citation type="journal article" date="2019" name="G3 (Bethesda)">
        <title>Sequencing of a Wild Apple (Malus baccata) Genome Unravels the Differences Between Cultivated and Wild Apple Species Regarding Disease Resistance and Cold Tolerance.</title>
        <authorList>
            <person name="Chen X."/>
        </authorList>
    </citation>
    <scope>NUCLEOTIDE SEQUENCE [LARGE SCALE GENOMIC DNA]</scope>
    <source>
        <strain evidence="3">cv. Shandingzi</strain>
        <tissue evidence="2">Leaves</tissue>
    </source>
</reference>
<comment type="caution">
    <text evidence="2">The sequence shown here is derived from an EMBL/GenBank/DDBJ whole genome shotgun (WGS) entry which is preliminary data.</text>
</comment>
<dbReference type="EMBL" id="VIEB01000543">
    <property type="protein sequence ID" value="TQD87264.1"/>
    <property type="molecule type" value="Genomic_DNA"/>
</dbReference>
<evidence type="ECO:0000256" key="1">
    <source>
        <dbReference type="SAM" id="MobiDB-lite"/>
    </source>
</evidence>
<sequence>MIEEEASKSDTPLRRNPKNQRMRRSSEIEAFKSLAEEEEVDTIVRSRFSSLKVASSKSHLHMIRTSSTSMRTSNIVMDSKKYSHDMETSFPIFDSQEKINLLVMRICNNRGGMMMRLHLIINVRKLTGEDHTRAPSTSNGP</sequence>
<protein>
    <submittedName>
        <fullName evidence="2">Uncharacterized protein</fullName>
    </submittedName>
</protein>
<dbReference type="Proteomes" id="UP000315295">
    <property type="component" value="Unassembled WGS sequence"/>
</dbReference>
<feature type="region of interest" description="Disordered" evidence="1">
    <location>
        <begin position="1"/>
        <end position="25"/>
    </location>
</feature>
<proteinExistence type="predicted"/>
<dbReference type="AlphaFoldDB" id="A0A540LLD4"/>
<name>A0A540LLD4_MALBA</name>
<evidence type="ECO:0000313" key="2">
    <source>
        <dbReference type="EMBL" id="TQD87264.1"/>
    </source>
</evidence>